<dbReference type="EMBL" id="JXTC01000278">
    <property type="protein sequence ID" value="PON71194.1"/>
    <property type="molecule type" value="Genomic_DNA"/>
</dbReference>
<evidence type="ECO:0000313" key="2">
    <source>
        <dbReference type="Proteomes" id="UP000237000"/>
    </source>
</evidence>
<protein>
    <submittedName>
        <fullName evidence="1">Uncharacterized protein</fullName>
    </submittedName>
</protein>
<reference evidence="2" key="1">
    <citation type="submission" date="2016-06" db="EMBL/GenBank/DDBJ databases">
        <title>Parallel loss of symbiosis genes in relatives of nitrogen-fixing non-legume Parasponia.</title>
        <authorList>
            <person name="Van Velzen R."/>
            <person name="Holmer R."/>
            <person name="Bu F."/>
            <person name="Rutten L."/>
            <person name="Van Zeijl A."/>
            <person name="Liu W."/>
            <person name="Santuari L."/>
            <person name="Cao Q."/>
            <person name="Sharma T."/>
            <person name="Shen D."/>
            <person name="Roswanjaya Y."/>
            <person name="Wardhani T."/>
            <person name="Kalhor M.S."/>
            <person name="Jansen J."/>
            <person name="Van den Hoogen J."/>
            <person name="Gungor B."/>
            <person name="Hartog M."/>
            <person name="Hontelez J."/>
            <person name="Verver J."/>
            <person name="Yang W.-C."/>
            <person name="Schijlen E."/>
            <person name="Repin R."/>
            <person name="Schilthuizen M."/>
            <person name="Schranz E."/>
            <person name="Heidstra R."/>
            <person name="Miyata K."/>
            <person name="Fedorova E."/>
            <person name="Kohlen W."/>
            <person name="Bisseling T."/>
            <person name="Smit S."/>
            <person name="Geurts R."/>
        </authorList>
    </citation>
    <scope>NUCLEOTIDE SEQUENCE [LARGE SCALE GENOMIC DNA]</scope>
    <source>
        <strain evidence="2">cv. RG33-2</strain>
    </source>
</reference>
<accession>A0A2P5DD28</accession>
<evidence type="ECO:0000313" key="1">
    <source>
        <dbReference type="EMBL" id="PON71194.1"/>
    </source>
</evidence>
<gene>
    <name evidence="1" type="ORF">TorRG33x02_254860</name>
</gene>
<sequence>MHPNPNGAVSTLAPLPPKDQKKRIYLNGAAWGVEACHPRAVKFKIWGREEVRGERIDGFIALSLYGFALIDFDSDYGDNDDDYEHG</sequence>
<name>A0A2P5DD28_TREOI</name>
<proteinExistence type="predicted"/>
<dbReference type="InParanoid" id="A0A2P5DD28"/>
<dbReference type="Proteomes" id="UP000237000">
    <property type="component" value="Unassembled WGS sequence"/>
</dbReference>
<keyword evidence="2" id="KW-1185">Reference proteome</keyword>
<comment type="caution">
    <text evidence="1">The sequence shown here is derived from an EMBL/GenBank/DDBJ whole genome shotgun (WGS) entry which is preliminary data.</text>
</comment>
<organism evidence="1 2">
    <name type="scientific">Trema orientale</name>
    <name type="common">Charcoal tree</name>
    <name type="synonym">Celtis orientalis</name>
    <dbReference type="NCBI Taxonomy" id="63057"/>
    <lineage>
        <taxon>Eukaryota</taxon>
        <taxon>Viridiplantae</taxon>
        <taxon>Streptophyta</taxon>
        <taxon>Embryophyta</taxon>
        <taxon>Tracheophyta</taxon>
        <taxon>Spermatophyta</taxon>
        <taxon>Magnoliopsida</taxon>
        <taxon>eudicotyledons</taxon>
        <taxon>Gunneridae</taxon>
        <taxon>Pentapetalae</taxon>
        <taxon>rosids</taxon>
        <taxon>fabids</taxon>
        <taxon>Rosales</taxon>
        <taxon>Cannabaceae</taxon>
        <taxon>Trema</taxon>
    </lineage>
</organism>
<dbReference type="AlphaFoldDB" id="A0A2P5DD28"/>